<sequence>MRIASAVVLTAVMASTVTGRRGPVFGVLALLVYGSVLSLGALSPSRLRRWSADHVVLDSLIVVPLAFLALLLIPALAWWGAALIALVVGMVFVPFAVRRRTGPPRTAGTPPSTRVG</sequence>
<reference evidence="2" key="1">
    <citation type="submission" date="2020-10" db="EMBL/GenBank/DDBJ databases">
        <title>Sequencing the genomes of 1000 actinobacteria strains.</title>
        <authorList>
            <person name="Klenk H.-P."/>
        </authorList>
    </citation>
    <scope>NUCLEOTIDE SEQUENCE</scope>
    <source>
        <strain evidence="2">DSM 46832</strain>
    </source>
</reference>
<evidence type="ECO:0000313" key="2">
    <source>
        <dbReference type="EMBL" id="MBE1490702.1"/>
    </source>
</evidence>
<feature type="transmembrane region" description="Helical" evidence="1">
    <location>
        <begin position="79"/>
        <end position="97"/>
    </location>
</feature>
<comment type="caution">
    <text evidence="2">The sequence shown here is derived from an EMBL/GenBank/DDBJ whole genome shotgun (WGS) entry which is preliminary data.</text>
</comment>
<evidence type="ECO:0000313" key="3">
    <source>
        <dbReference type="Proteomes" id="UP000649753"/>
    </source>
</evidence>
<dbReference type="Proteomes" id="UP000649753">
    <property type="component" value="Unassembled WGS sequence"/>
</dbReference>
<dbReference type="AlphaFoldDB" id="A0A927M9X9"/>
<protein>
    <submittedName>
        <fullName evidence="2">MFS family arabinose efflux permease</fullName>
    </submittedName>
</protein>
<keyword evidence="1" id="KW-1133">Transmembrane helix</keyword>
<keyword evidence="1" id="KW-0812">Transmembrane</keyword>
<name>A0A927M9X9_9ACTN</name>
<keyword evidence="1" id="KW-0472">Membrane</keyword>
<gene>
    <name evidence="2" type="ORF">H4W31_006340</name>
</gene>
<organism evidence="2 3">
    <name type="scientific">Plantactinospora soyae</name>
    <dbReference type="NCBI Taxonomy" id="1544732"/>
    <lineage>
        <taxon>Bacteria</taxon>
        <taxon>Bacillati</taxon>
        <taxon>Actinomycetota</taxon>
        <taxon>Actinomycetes</taxon>
        <taxon>Micromonosporales</taxon>
        <taxon>Micromonosporaceae</taxon>
        <taxon>Plantactinospora</taxon>
    </lineage>
</organism>
<accession>A0A927M9X9</accession>
<keyword evidence="3" id="KW-1185">Reference proteome</keyword>
<proteinExistence type="predicted"/>
<evidence type="ECO:0000256" key="1">
    <source>
        <dbReference type="SAM" id="Phobius"/>
    </source>
</evidence>
<feature type="transmembrane region" description="Helical" evidence="1">
    <location>
        <begin position="24"/>
        <end position="43"/>
    </location>
</feature>
<dbReference type="EMBL" id="JADBEB010000001">
    <property type="protein sequence ID" value="MBE1490702.1"/>
    <property type="molecule type" value="Genomic_DNA"/>
</dbReference>